<reference evidence="3" key="1">
    <citation type="journal article" date="2019" name="Int. J. Syst. Evol. Microbiol.">
        <title>The Global Catalogue of Microorganisms (GCM) 10K type strain sequencing project: providing services to taxonomists for standard genome sequencing and annotation.</title>
        <authorList>
            <consortium name="The Broad Institute Genomics Platform"/>
            <consortium name="The Broad Institute Genome Sequencing Center for Infectious Disease"/>
            <person name="Wu L."/>
            <person name="Ma J."/>
        </authorList>
    </citation>
    <scope>NUCLEOTIDE SEQUENCE [LARGE SCALE GENOMIC DNA]</scope>
    <source>
        <strain evidence="3">TBRC 1826</strain>
    </source>
</reference>
<dbReference type="SUPFAM" id="SSF46785">
    <property type="entry name" value="Winged helix' DNA-binding domain"/>
    <property type="match status" value="1"/>
</dbReference>
<dbReference type="PANTHER" id="PTHR33169:SF14">
    <property type="entry name" value="TRANSCRIPTIONAL REGULATOR RV3488"/>
    <property type="match status" value="1"/>
</dbReference>
<gene>
    <name evidence="2" type="ORF">ACFOVU_07175</name>
</gene>
<feature type="domain" description="Transcription regulator PadR N-terminal" evidence="1">
    <location>
        <begin position="8"/>
        <end position="83"/>
    </location>
</feature>
<sequence>MSATRLLVLGVVRTLGRAHGYQVRRELIAWGAEEWANVKPGSIYHALRQLLKSGMVRTAGVEESAEGPERTLFELTEDGTTEFVRLLSKALSVADVKPEFFSAGVTFMTALPRDMVITLLRRRLAHQEGTQHLLKSAYDGVIAGKPPHVWELLEWWNVQQDATVAFTRGMIRRLEEGAYEMSGEIETPFGLGPRPVALPALDQD</sequence>
<dbReference type="Pfam" id="PF03551">
    <property type="entry name" value="PadR"/>
    <property type="match status" value="1"/>
</dbReference>
<dbReference type="PANTHER" id="PTHR33169">
    <property type="entry name" value="PADR-FAMILY TRANSCRIPTIONAL REGULATOR"/>
    <property type="match status" value="1"/>
</dbReference>
<organism evidence="2 3">
    <name type="scientific">Nocardiopsis sediminis</name>
    <dbReference type="NCBI Taxonomy" id="1778267"/>
    <lineage>
        <taxon>Bacteria</taxon>
        <taxon>Bacillati</taxon>
        <taxon>Actinomycetota</taxon>
        <taxon>Actinomycetes</taxon>
        <taxon>Streptosporangiales</taxon>
        <taxon>Nocardiopsidaceae</taxon>
        <taxon>Nocardiopsis</taxon>
    </lineage>
</organism>
<evidence type="ECO:0000313" key="3">
    <source>
        <dbReference type="Proteomes" id="UP001595847"/>
    </source>
</evidence>
<dbReference type="Gene3D" id="1.10.10.10">
    <property type="entry name" value="Winged helix-like DNA-binding domain superfamily/Winged helix DNA-binding domain"/>
    <property type="match status" value="1"/>
</dbReference>
<dbReference type="InterPro" id="IPR052509">
    <property type="entry name" value="Metal_resp_DNA-bind_regulator"/>
</dbReference>
<dbReference type="InterPro" id="IPR005149">
    <property type="entry name" value="Tscrpt_reg_PadR_N"/>
</dbReference>
<proteinExistence type="predicted"/>
<dbReference type="InterPro" id="IPR036390">
    <property type="entry name" value="WH_DNA-bd_sf"/>
</dbReference>
<protein>
    <submittedName>
        <fullName evidence="2">PadR family transcriptional regulator</fullName>
    </submittedName>
</protein>
<dbReference type="EMBL" id="JBHSBH010000004">
    <property type="protein sequence ID" value="MFC3995689.1"/>
    <property type="molecule type" value="Genomic_DNA"/>
</dbReference>
<dbReference type="InterPro" id="IPR036388">
    <property type="entry name" value="WH-like_DNA-bd_sf"/>
</dbReference>
<evidence type="ECO:0000313" key="2">
    <source>
        <dbReference type="EMBL" id="MFC3995689.1"/>
    </source>
</evidence>
<comment type="caution">
    <text evidence="2">The sequence shown here is derived from an EMBL/GenBank/DDBJ whole genome shotgun (WGS) entry which is preliminary data.</text>
</comment>
<evidence type="ECO:0000259" key="1">
    <source>
        <dbReference type="Pfam" id="PF03551"/>
    </source>
</evidence>
<dbReference type="Proteomes" id="UP001595847">
    <property type="component" value="Unassembled WGS sequence"/>
</dbReference>
<name>A0ABV8FJY2_9ACTN</name>
<dbReference type="RefSeq" id="WP_378531013.1">
    <property type="nucleotide sequence ID" value="NZ_JBHSBH010000004.1"/>
</dbReference>
<keyword evidence="3" id="KW-1185">Reference proteome</keyword>
<accession>A0ABV8FJY2</accession>